<protein>
    <submittedName>
        <fullName evidence="3">Uncharacterized protein</fullName>
    </submittedName>
</protein>
<feature type="compositionally biased region" description="Basic and acidic residues" evidence="1">
    <location>
        <begin position="1"/>
        <end position="12"/>
    </location>
</feature>
<dbReference type="AlphaFoldDB" id="A0A139HHT5"/>
<keyword evidence="4" id="KW-1185">Reference proteome</keyword>
<feature type="transmembrane region" description="Helical" evidence="2">
    <location>
        <begin position="33"/>
        <end position="53"/>
    </location>
</feature>
<keyword evidence="2" id="KW-0472">Membrane</keyword>
<evidence type="ECO:0000256" key="2">
    <source>
        <dbReference type="SAM" id="Phobius"/>
    </source>
</evidence>
<feature type="region of interest" description="Disordered" evidence="1">
    <location>
        <begin position="443"/>
        <end position="468"/>
    </location>
</feature>
<sequence>MVETHESKDVPRQPEAAKTSKTRARSFTRIQDWIIWGFIISVLAHTTYVHLYVPAMTVIQVPKPVTCPVHERDPMEQGLLPTRYQTGFGKAAWHMPRHWRTWMSSTVFQKQGWLNALPTDSQKMYKVELEVKAQLPKVMGEEDNTALVAALQSLTKKTQSMASCVGGDSGAISRQQRVSRVSSWSIECRLRILWQWSTMQNLALVLANTERIMTTNIEKLENVRKLRETIAEARSLIARLQQKTSTDITKADSRKLDSTLSWPNTTDFAEQYRVHYTYRNAQKQYMHLTWLDLIYASLDGLLSTKEHHISHILHSIHEHDLIETLASVKHGISTSPLQNARNGIIDILPYRTTLFLETLRHNTSTPDEHALRRASCQWMQTHAPPQQKCTCGDTVGVPAWRVRWASRDQVREWTKQHLRHLFWNELDEAEIWHASRFEPTKPSPINFLNRGSAGDDDGKRKAHYSNTKPTSKRLFTFHHRLQRCHGLGN</sequence>
<dbReference type="OrthoDB" id="3649844at2759"/>
<evidence type="ECO:0000256" key="1">
    <source>
        <dbReference type="SAM" id="MobiDB-lite"/>
    </source>
</evidence>
<evidence type="ECO:0000313" key="4">
    <source>
        <dbReference type="Proteomes" id="UP000070133"/>
    </source>
</evidence>
<dbReference type="STRING" id="321146.A0A139HHT5"/>
<keyword evidence="2" id="KW-0812">Transmembrane</keyword>
<proteinExistence type="predicted"/>
<dbReference type="EMBL" id="LFZN01000047">
    <property type="protein sequence ID" value="KXT02035.1"/>
    <property type="molecule type" value="Genomic_DNA"/>
</dbReference>
<accession>A0A139HHT5</accession>
<keyword evidence="2" id="KW-1133">Transmembrane helix</keyword>
<feature type="region of interest" description="Disordered" evidence="1">
    <location>
        <begin position="1"/>
        <end position="22"/>
    </location>
</feature>
<reference evidence="3 4" key="1">
    <citation type="submission" date="2015-07" db="EMBL/GenBank/DDBJ databases">
        <title>Comparative genomics of the Sigatoka disease complex on banana suggests a link between parallel evolutionary changes in Pseudocercospora fijiensis and Pseudocercospora eumusae and increased virulence on the banana host.</title>
        <authorList>
            <person name="Chang T.-C."/>
            <person name="Salvucci A."/>
            <person name="Crous P.W."/>
            <person name="Stergiopoulos I."/>
        </authorList>
    </citation>
    <scope>NUCLEOTIDE SEQUENCE [LARGE SCALE GENOMIC DNA]</scope>
    <source>
        <strain evidence="3 4">CBS 114824</strain>
    </source>
</reference>
<comment type="caution">
    <text evidence="3">The sequence shown here is derived from an EMBL/GenBank/DDBJ whole genome shotgun (WGS) entry which is preliminary data.</text>
</comment>
<dbReference type="Proteomes" id="UP000070133">
    <property type="component" value="Unassembled WGS sequence"/>
</dbReference>
<evidence type="ECO:0000313" key="3">
    <source>
        <dbReference type="EMBL" id="KXT02035.1"/>
    </source>
</evidence>
<organism evidence="3 4">
    <name type="scientific">Pseudocercospora eumusae</name>
    <dbReference type="NCBI Taxonomy" id="321146"/>
    <lineage>
        <taxon>Eukaryota</taxon>
        <taxon>Fungi</taxon>
        <taxon>Dikarya</taxon>
        <taxon>Ascomycota</taxon>
        <taxon>Pezizomycotina</taxon>
        <taxon>Dothideomycetes</taxon>
        <taxon>Dothideomycetidae</taxon>
        <taxon>Mycosphaerellales</taxon>
        <taxon>Mycosphaerellaceae</taxon>
        <taxon>Pseudocercospora</taxon>
    </lineage>
</organism>
<gene>
    <name evidence="3" type="ORF">AC578_6505</name>
</gene>
<name>A0A139HHT5_9PEZI</name>